<evidence type="ECO:0000256" key="5">
    <source>
        <dbReference type="ARBA" id="ARBA00016612"/>
    </source>
</evidence>
<keyword evidence="12 17" id="KW-0520">NAD</keyword>
<keyword evidence="9 17" id="KW-1278">Translocase</keyword>
<evidence type="ECO:0000256" key="17">
    <source>
        <dbReference type="RuleBase" id="RU004419"/>
    </source>
</evidence>
<dbReference type="PANTHER" id="PTHR11434:SF0">
    <property type="entry name" value="NADH-UBIQUINONE OXIDOREDUCTASE CHAIN 4L"/>
    <property type="match status" value="1"/>
</dbReference>
<organism evidence="18">
    <name type="scientific">Bactrocera tsuneonis</name>
    <name type="common">Japanese orange fly</name>
    <name type="synonym">Dacus tsuneonis</name>
    <dbReference type="NCBI Taxonomy" id="104691"/>
    <lineage>
        <taxon>Eukaryota</taxon>
        <taxon>Metazoa</taxon>
        <taxon>Ecdysozoa</taxon>
        <taxon>Arthropoda</taxon>
        <taxon>Hexapoda</taxon>
        <taxon>Insecta</taxon>
        <taxon>Pterygota</taxon>
        <taxon>Neoptera</taxon>
        <taxon>Endopterygota</taxon>
        <taxon>Diptera</taxon>
        <taxon>Brachycera</taxon>
        <taxon>Muscomorpha</taxon>
        <taxon>Tephritoidea</taxon>
        <taxon>Tephritidae</taxon>
        <taxon>Bactrocera</taxon>
        <taxon>Tetradacus</taxon>
    </lineage>
</organism>
<protein>
    <recommendedName>
        <fullName evidence="5 17">NADH-ubiquinone oxidoreductase chain 4L</fullName>
        <ecNumber evidence="4 17">7.1.1.2</ecNumber>
    </recommendedName>
</protein>
<sequence length="98" mass="11306">MLMGMYGGLPCFLFLVGVFVFVFNRKHLLSMLLSLEYMVLSLFFLLFIFLSLMDYSMFFSMVFLTFSVCEGALGLSILVSMIRTHGNDYFQSFNVLQC</sequence>
<dbReference type="InterPro" id="IPR001133">
    <property type="entry name" value="NADH_UbQ_OxRdtase_chain4L/K"/>
</dbReference>
<feature type="transmembrane region" description="Helical" evidence="17">
    <location>
        <begin position="6"/>
        <end position="23"/>
    </location>
</feature>
<keyword evidence="7 17" id="KW-0679">Respiratory chain</keyword>
<reference evidence="18" key="1">
    <citation type="journal article" date="2018" name="Int. J. Biol. Macromol.">
        <title>The first complete mitochondrial genome of Bactrocera tsuneonis (Miyake) (Diptera: Tephritidae) by next-generation sequencing and its phylogenetic implications.</title>
        <authorList>
            <person name="Zhang Y."/>
            <person name="Feng S."/>
            <person name="Zeng Y."/>
            <person name="Ning H."/>
            <person name="Liu L."/>
            <person name="Zhao Z."/>
            <person name="Jiang F."/>
            <person name="Li Z."/>
        </authorList>
    </citation>
    <scope>NUCLEOTIDE SEQUENCE</scope>
</reference>
<evidence type="ECO:0000256" key="13">
    <source>
        <dbReference type="ARBA" id="ARBA00023075"/>
    </source>
</evidence>
<evidence type="ECO:0000256" key="12">
    <source>
        <dbReference type="ARBA" id="ARBA00023027"/>
    </source>
</evidence>
<keyword evidence="10 17" id="KW-0249">Electron transport</keyword>
<dbReference type="GO" id="GO:0005743">
    <property type="term" value="C:mitochondrial inner membrane"/>
    <property type="evidence" value="ECO:0007669"/>
    <property type="project" value="UniProtKB-SubCell"/>
</dbReference>
<comment type="subcellular location">
    <subcellularLocation>
        <location evidence="17">Mitochondrion inner membrane</location>
        <topology evidence="17">Multi-pass membrane protein</topology>
    </subcellularLocation>
    <subcellularLocation>
        <location evidence="2">Mitochondrion membrane</location>
        <topology evidence="2">Multi-pass membrane protein</topology>
    </subcellularLocation>
</comment>
<evidence type="ECO:0000313" key="18">
    <source>
        <dbReference type="EMBL" id="AWY19070.1"/>
    </source>
</evidence>
<dbReference type="AlphaFoldDB" id="A0A344BNY0"/>
<name>A0A344BNY0_BACUE</name>
<dbReference type="GO" id="GO:0042773">
    <property type="term" value="P:ATP synthesis coupled electron transport"/>
    <property type="evidence" value="ECO:0007669"/>
    <property type="project" value="UniProtKB-UniRule"/>
</dbReference>
<dbReference type="EC" id="7.1.1.2" evidence="4 17"/>
<keyword evidence="17" id="KW-0999">Mitochondrion inner membrane</keyword>
<evidence type="ECO:0000256" key="10">
    <source>
        <dbReference type="ARBA" id="ARBA00022982"/>
    </source>
</evidence>
<keyword evidence="6 17" id="KW-0813">Transport</keyword>
<keyword evidence="11 17" id="KW-1133">Transmembrane helix</keyword>
<comment type="similarity">
    <text evidence="3 17">Belongs to the complex I subunit 4L family.</text>
</comment>
<evidence type="ECO:0000256" key="15">
    <source>
        <dbReference type="ARBA" id="ARBA00023136"/>
    </source>
</evidence>
<dbReference type="EMBL" id="MF540918">
    <property type="protein sequence ID" value="AWY19070.1"/>
    <property type="molecule type" value="Genomic_DNA"/>
</dbReference>
<feature type="transmembrane region" description="Helical" evidence="17">
    <location>
        <begin position="35"/>
        <end position="52"/>
    </location>
</feature>
<evidence type="ECO:0000256" key="16">
    <source>
        <dbReference type="ARBA" id="ARBA00049551"/>
    </source>
</evidence>
<dbReference type="Gene3D" id="1.10.287.3510">
    <property type="match status" value="1"/>
</dbReference>
<comment type="function">
    <text evidence="1">Core subunit of the mitochondrial membrane respiratory chain NADH dehydrogenase (Complex I) that is believed to belong to the minimal assembly required for catalysis. Complex I functions in the transfer of electrons from NADH to the respiratory chain. The immediate electron acceptor for the enzyme is believed to be ubiquinone.</text>
</comment>
<evidence type="ECO:0000256" key="6">
    <source>
        <dbReference type="ARBA" id="ARBA00022448"/>
    </source>
</evidence>
<keyword evidence="15 17" id="KW-0472">Membrane</keyword>
<comment type="catalytic activity">
    <reaction evidence="16 17">
        <text>a ubiquinone + NADH + 5 H(+)(in) = a ubiquinol + NAD(+) + 4 H(+)(out)</text>
        <dbReference type="Rhea" id="RHEA:29091"/>
        <dbReference type="Rhea" id="RHEA-COMP:9565"/>
        <dbReference type="Rhea" id="RHEA-COMP:9566"/>
        <dbReference type="ChEBI" id="CHEBI:15378"/>
        <dbReference type="ChEBI" id="CHEBI:16389"/>
        <dbReference type="ChEBI" id="CHEBI:17976"/>
        <dbReference type="ChEBI" id="CHEBI:57540"/>
        <dbReference type="ChEBI" id="CHEBI:57945"/>
        <dbReference type="EC" id="7.1.1.2"/>
    </reaction>
</comment>
<evidence type="ECO:0000256" key="7">
    <source>
        <dbReference type="ARBA" id="ARBA00022660"/>
    </source>
</evidence>
<dbReference type="GO" id="GO:0008137">
    <property type="term" value="F:NADH dehydrogenase (ubiquinone) activity"/>
    <property type="evidence" value="ECO:0007669"/>
    <property type="project" value="UniProtKB-EC"/>
</dbReference>
<proteinExistence type="inferred from homology"/>
<evidence type="ECO:0000256" key="8">
    <source>
        <dbReference type="ARBA" id="ARBA00022692"/>
    </source>
</evidence>
<evidence type="ECO:0000256" key="1">
    <source>
        <dbReference type="ARBA" id="ARBA00003257"/>
    </source>
</evidence>
<gene>
    <name evidence="18" type="primary">ND4L</name>
</gene>
<dbReference type="Pfam" id="PF00420">
    <property type="entry name" value="Oxidored_q2"/>
    <property type="match status" value="1"/>
</dbReference>
<evidence type="ECO:0000256" key="14">
    <source>
        <dbReference type="ARBA" id="ARBA00023128"/>
    </source>
</evidence>
<evidence type="ECO:0000256" key="11">
    <source>
        <dbReference type="ARBA" id="ARBA00022989"/>
    </source>
</evidence>
<dbReference type="FunFam" id="1.10.287.3510:FF:000003">
    <property type="entry name" value="NADH-ubiquinone oxidoreductase chain 4L"/>
    <property type="match status" value="1"/>
</dbReference>
<comment type="function">
    <text evidence="17">Core subunit of the mitochondrial membrane respiratory chain NADH dehydrogenase (Complex I) which catalyzes electron transfer from NADH through the respiratory chain, using ubiquinone as an electron acceptor.</text>
</comment>
<dbReference type="PANTHER" id="PTHR11434">
    <property type="entry name" value="NADH-UBIQUINONE OXIDOREDUCTASE SUBUNIT ND4L"/>
    <property type="match status" value="1"/>
</dbReference>
<geneLocation type="mitochondrion" evidence="18"/>
<evidence type="ECO:0000256" key="9">
    <source>
        <dbReference type="ARBA" id="ARBA00022967"/>
    </source>
</evidence>
<dbReference type="InterPro" id="IPR039428">
    <property type="entry name" value="NUOK/Mnh_C1-like"/>
</dbReference>
<dbReference type="GO" id="GO:0016651">
    <property type="term" value="F:oxidoreductase activity, acting on NAD(P)H"/>
    <property type="evidence" value="ECO:0007669"/>
    <property type="project" value="InterPro"/>
</dbReference>
<evidence type="ECO:0000256" key="4">
    <source>
        <dbReference type="ARBA" id="ARBA00012944"/>
    </source>
</evidence>
<keyword evidence="14 17" id="KW-0496">Mitochondrion</keyword>
<accession>A0A344BNY0</accession>
<dbReference type="GO" id="GO:0030964">
    <property type="term" value="C:NADH dehydrogenase complex"/>
    <property type="evidence" value="ECO:0007669"/>
    <property type="project" value="TreeGrafter"/>
</dbReference>
<keyword evidence="13 17" id="KW-0830">Ubiquinone</keyword>
<feature type="transmembrane region" description="Helical" evidence="17">
    <location>
        <begin position="58"/>
        <end position="82"/>
    </location>
</feature>
<evidence type="ECO:0000256" key="3">
    <source>
        <dbReference type="ARBA" id="ARBA00010519"/>
    </source>
</evidence>
<keyword evidence="8 17" id="KW-0812">Transmembrane</keyword>
<evidence type="ECO:0000256" key="2">
    <source>
        <dbReference type="ARBA" id="ARBA00004225"/>
    </source>
</evidence>